<accession>A0AB34S9P3</accession>
<dbReference type="RefSeq" id="WP_048809574.1">
    <property type="nucleotide sequence ID" value="NZ_JYGN01000006.1"/>
</dbReference>
<sequence>MREKAYGNDLSLLWNTLMPFEVNVVTKEEAVYFYSFDMNELRDIEQMFDLFIKGPFLSSGSEKQNEVLKAISRLLQADRQVLDDFFAYDFGFATIAPKDNYLFLQHVFSILSLYLLSQKKPAVSYGLDKAIYTYPEAFYKLVDLNLVNFDV</sequence>
<proteinExistence type="predicted"/>
<evidence type="ECO:0000313" key="2">
    <source>
        <dbReference type="Proteomes" id="UP000033375"/>
    </source>
</evidence>
<dbReference type="AlphaFoldDB" id="A0AB34S9P3"/>
<dbReference type="Proteomes" id="UP000033375">
    <property type="component" value="Unassembled WGS sequence"/>
</dbReference>
<comment type="caution">
    <text evidence="1">The sequence shown here is derived from an EMBL/GenBank/DDBJ whole genome shotgun (WGS) entry which is preliminary data.</text>
</comment>
<evidence type="ECO:0000313" key="1">
    <source>
        <dbReference type="EMBL" id="KJQ63699.1"/>
    </source>
</evidence>
<gene>
    <name evidence="1" type="ORF">TZ88_01343</name>
</gene>
<organism evidence="1 2">
    <name type="scientific">Streptococcus gordonii</name>
    <dbReference type="NCBI Taxonomy" id="1302"/>
    <lineage>
        <taxon>Bacteria</taxon>
        <taxon>Bacillati</taxon>
        <taxon>Bacillota</taxon>
        <taxon>Bacilli</taxon>
        <taxon>Lactobacillales</taxon>
        <taxon>Streptococcaceae</taxon>
        <taxon>Streptococcus</taxon>
    </lineage>
</organism>
<reference evidence="1 2" key="1">
    <citation type="submission" date="2015-02" db="EMBL/GenBank/DDBJ databases">
        <title>Evolution of amylase-binding proteins of oral streptococcal species.</title>
        <authorList>
            <person name="Haase E.M."/>
        </authorList>
    </citation>
    <scope>NUCLEOTIDE SEQUENCE [LARGE SCALE GENOMIC DNA]</scope>
    <source>
        <strain evidence="2">UB10712</strain>
    </source>
</reference>
<dbReference type="EMBL" id="JYGN01000006">
    <property type="protein sequence ID" value="KJQ63699.1"/>
    <property type="molecule type" value="Genomic_DNA"/>
</dbReference>
<name>A0AB34S9P3_STRGN</name>
<protein>
    <submittedName>
        <fullName evidence="1">Uncharacterized protein</fullName>
    </submittedName>
</protein>